<accession>A0A2P2JX01</accession>
<protein>
    <submittedName>
        <fullName evidence="1">Uncharacterized protein</fullName>
    </submittedName>
</protein>
<dbReference type="EMBL" id="GGEC01017525">
    <property type="protein sequence ID" value="MBW98008.1"/>
    <property type="molecule type" value="Transcribed_RNA"/>
</dbReference>
<proteinExistence type="predicted"/>
<reference evidence="1" key="1">
    <citation type="submission" date="2018-02" db="EMBL/GenBank/DDBJ databases">
        <title>Rhizophora mucronata_Transcriptome.</title>
        <authorList>
            <person name="Meera S.P."/>
            <person name="Sreeshan A."/>
            <person name="Augustine A."/>
        </authorList>
    </citation>
    <scope>NUCLEOTIDE SEQUENCE</scope>
    <source>
        <tissue evidence="1">Leaf</tissue>
    </source>
</reference>
<sequence length="31" mass="3418">MFPKVKAEKVGLAFEPNQLELACMSGICILH</sequence>
<evidence type="ECO:0000313" key="1">
    <source>
        <dbReference type="EMBL" id="MBW98008.1"/>
    </source>
</evidence>
<name>A0A2P2JX01_RHIMU</name>
<dbReference type="AlphaFoldDB" id="A0A2P2JX01"/>
<organism evidence="1">
    <name type="scientific">Rhizophora mucronata</name>
    <name type="common">Asiatic mangrove</name>
    <dbReference type="NCBI Taxonomy" id="61149"/>
    <lineage>
        <taxon>Eukaryota</taxon>
        <taxon>Viridiplantae</taxon>
        <taxon>Streptophyta</taxon>
        <taxon>Embryophyta</taxon>
        <taxon>Tracheophyta</taxon>
        <taxon>Spermatophyta</taxon>
        <taxon>Magnoliopsida</taxon>
        <taxon>eudicotyledons</taxon>
        <taxon>Gunneridae</taxon>
        <taxon>Pentapetalae</taxon>
        <taxon>rosids</taxon>
        <taxon>fabids</taxon>
        <taxon>Malpighiales</taxon>
        <taxon>Rhizophoraceae</taxon>
        <taxon>Rhizophora</taxon>
    </lineage>
</organism>